<dbReference type="SUPFAM" id="SSF52540">
    <property type="entry name" value="P-loop containing nucleoside triphosphate hydrolases"/>
    <property type="match status" value="1"/>
</dbReference>
<dbReference type="HAMAP" id="MF_00027">
    <property type="entry name" value="CobB_CbiA"/>
    <property type="match status" value="1"/>
</dbReference>
<feature type="domain" description="CobB/CobQ-like glutamine amidotransferase" evidence="10">
    <location>
        <begin position="262"/>
        <end position="443"/>
    </location>
</feature>
<comment type="function">
    <text evidence="8">Catalyzes the ATP-dependent amidation of the two carboxylate groups at positions a and c of cobyrinate, using either L-glutamine or ammonia as the nitrogen source. Involved in the biosynthesis of the unique nickel-containing tetrapyrrole coenzyme F430, the prosthetic group of methyl-coenzyme M reductase (MCR), which plays a key role in methanogenesis and anaerobic methane oxidation. Catalyzes the ATP-dependent amidation of the two carboxylate groups at positions a and c of Ni-sirohydrochlorin, using L-glutamine or ammonia as the nitrogen source.</text>
</comment>
<dbReference type="Gene3D" id="3.40.50.300">
    <property type="entry name" value="P-loop containing nucleotide triphosphate hydrolases"/>
    <property type="match status" value="1"/>
</dbReference>
<organism evidence="11 12">
    <name type="scientific">Methanothermococcus okinawensis</name>
    <dbReference type="NCBI Taxonomy" id="155863"/>
    <lineage>
        <taxon>Archaea</taxon>
        <taxon>Methanobacteriati</taxon>
        <taxon>Methanobacteriota</taxon>
        <taxon>Methanomada group</taxon>
        <taxon>Methanococci</taxon>
        <taxon>Methanococcales</taxon>
        <taxon>Methanococcaceae</taxon>
        <taxon>Methanothermococcus</taxon>
    </lineage>
</organism>
<evidence type="ECO:0000256" key="6">
    <source>
        <dbReference type="ARBA" id="ARBA00022842"/>
    </source>
</evidence>
<dbReference type="EC" id="6.3.5.12" evidence="8"/>
<dbReference type="CDD" id="cd03130">
    <property type="entry name" value="GATase1_CobB"/>
    <property type="match status" value="1"/>
</dbReference>
<comment type="catalytic activity">
    <reaction evidence="8">
        <text>Ni-sirohydrochlorin + 2 L-glutamine + 2 ATP + 2 H2O = Ni-sirohydrochlorin a,c-diamide + 2 L-glutamate + 2 ADP + 2 phosphate + 2 H(+)</text>
        <dbReference type="Rhea" id="RHEA:52896"/>
        <dbReference type="ChEBI" id="CHEBI:15377"/>
        <dbReference type="ChEBI" id="CHEBI:15378"/>
        <dbReference type="ChEBI" id="CHEBI:29985"/>
        <dbReference type="ChEBI" id="CHEBI:30616"/>
        <dbReference type="ChEBI" id="CHEBI:43474"/>
        <dbReference type="ChEBI" id="CHEBI:58359"/>
        <dbReference type="ChEBI" id="CHEBI:136841"/>
        <dbReference type="ChEBI" id="CHEBI:136887"/>
        <dbReference type="ChEBI" id="CHEBI:456216"/>
        <dbReference type="EC" id="6.3.5.12"/>
    </reaction>
</comment>
<comment type="similarity">
    <text evidence="8">Belongs to the CobB/CbiA family.</text>
</comment>
<sequence length="456" mass="51630">MENFKRVVLAGTSSMVGKTTIATGIMRALSKKYNVQPYKVGPDYIDPTYHTVATGNHSKNLDSFFMEDHQIRELFKRNSKNKDISIIEGVRGLYEGISPYNNVGSTASISKSLETPVILIMDCRSLTRSAAAIIKGFKSFDDEVKIKGVIFNKIRGESHYKKLKEAVSYYIPDIEIIGAIPRDKNIEVSQRHLGLIPTPENMESMEKQIDLWGSTVEEYLDLEIIMNISNSIEFEDREDCYNNKDSEENILWNIDKNRCTLGIAYDEAFNFYYWDNLDALEENGAKIKFFSPLRDDTIPNCDVLYFGGGYPEVFAEKLSSNISMIDSIRNFDGKIYGECGGLMYLSKSINNIEMVGLLNCKSIMTENVQGLSYVLGTFKENCPIGKKGHTFKAHEFHYSKLIDIEERIFAYHINRGKGIINGMDGILSHKGRVLGGYAHQHCVGNPYFASNLLRDE</sequence>
<comment type="cofactor">
    <cofactor evidence="1 8">
        <name>Mg(2+)</name>
        <dbReference type="ChEBI" id="CHEBI:18420"/>
    </cofactor>
</comment>
<feature type="domain" description="CobQ/CobB/MinD/ParA nucleotide binding" evidence="9">
    <location>
        <begin position="7"/>
        <end position="193"/>
    </location>
</feature>
<dbReference type="Pfam" id="PF01656">
    <property type="entry name" value="CbiA"/>
    <property type="match status" value="1"/>
</dbReference>
<comment type="domain">
    <text evidence="8">Comprises of two domains. The C-terminal domain contains the binding site for glutamine and catalyzes the hydrolysis of this substrate to glutamate and ammonia. The N-terminal domain is anticipated to bind ATP, and cobyrinate or Ni-sirohydrochlorin, and catalyzes the ultimate synthesis of the diamide product. The ammonia produced via the glutaminase domain is probably translocated to the adjacent domain via a molecular tunnel, where it reacts with an activated intermediate.</text>
</comment>
<keyword evidence="5 8" id="KW-0067">ATP-binding</keyword>
<evidence type="ECO:0000313" key="12">
    <source>
        <dbReference type="Proteomes" id="UP000605144"/>
    </source>
</evidence>
<evidence type="ECO:0000256" key="5">
    <source>
        <dbReference type="ARBA" id="ARBA00022840"/>
    </source>
</evidence>
<dbReference type="AlphaFoldDB" id="A0A832YSU6"/>
<evidence type="ECO:0000256" key="8">
    <source>
        <dbReference type="HAMAP-Rule" id="MF_00027"/>
    </source>
</evidence>
<dbReference type="InterPro" id="IPR027417">
    <property type="entry name" value="P-loop_NTPase"/>
</dbReference>
<dbReference type="InterPro" id="IPR004484">
    <property type="entry name" value="CbiA/CobB_synth"/>
</dbReference>
<keyword evidence="8" id="KW-0484">Methanogenesis</keyword>
<dbReference type="PANTHER" id="PTHR43873:SF1">
    <property type="entry name" value="COBYRINATE A,C-DIAMIDE SYNTHASE"/>
    <property type="match status" value="1"/>
</dbReference>
<gene>
    <name evidence="8 11" type="primary">cfbB</name>
    <name evidence="8" type="synonym">cbiA</name>
    <name evidence="11" type="ORF">EYG76_04350</name>
</gene>
<accession>A0A832YSU6</accession>
<dbReference type="GO" id="GO:0042242">
    <property type="term" value="F:cobyrinic acid a,c-diamide synthase activity"/>
    <property type="evidence" value="ECO:0007669"/>
    <property type="project" value="UniProtKB-UniRule"/>
</dbReference>
<dbReference type="CDD" id="cd05388">
    <property type="entry name" value="CobB_N"/>
    <property type="match status" value="1"/>
</dbReference>
<comment type="pathway">
    <text evidence="8">Cofactor biosynthesis; adenosylcobalamin biosynthesis; cob(II)yrinate a,c-diamide from sirohydrochlorin (anaerobic route): step 10/10.</text>
</comment>
<comment type="miscellaneous">
    <text evidence="8">The a and c carboxylates of cobyrinate and Ni-sirohydrochlorin are activated for nucleophilic attack via formation of a phosphorylated intermediate by ATP. CbiA catalyzes first the amidation of the c-carboxylate, and then that of the a-carboxylate.</text>
</comment>
<dbReference type="Proteomes" id="UP000605144">
    <property type="component" value="Unassembled WGS sequence"/>
</dbReference>
<comment type="catalytic activity">
    <reaction evidence="8">
        <text>cob(II)yrinate + 2 L-glutamine + 2 ATP + 2 H2O = cob(II)yrinate a,c diamide + 2 L-glutamate + 2 ADP + 2 phosphate + 2 H(+)</text>
        <dbReference type="Rhea" id="RHEA:26289"/>
        <dbReference type="ChEBI" id="CHEBI:15377"/>
        <dbReference type="ChEBI" id="CHEBI:15378"/>
        <dbReference type="ChEBI" id="CHEBI:29985"/>
        <dbReference type="ChEBI" id="CHEBI:30616"/>
        <dbReference type="ChEBI" id="CHEBI:43474"/>
        <dbReference type="ChEBI" id="CHEBI:58359"/>
        <dbReference type="ChEBI" id="CHEBI:58537"/>
        <dbReference type="ChEBI" id="CHEBI:58894"/>
        <dbReference type="ChEBI" id="CHEBI:456216"/>
        <dbReference type="EC" id="6.3.5.11"/>
    </reaction>
</comment>
<proteinExistence type="inferred from homology"/>
<dbReference type="GO" id="GO:0005524">
    <property type="term" value="F:ATP binding"/>
    <property type="evidence" value="ECO:0007669"/>
    <property type="project" value="UniProtKB-UniRule"/>
</dbReference>
<dbReference type="InterPro" id="IPR011698">
    <property type="entry name" value="GATase_3"/>
</dbReference>
<evidence type="ECO:0000259" key="9">
    <source>
        <dbReference type="Pfam" id="PF01656"/>
    </source>
</evidence>
<keyword evidence="7 8" id="KW-0315">Glutamine amidotransferase</keyword>
<dbReference type="EMBL" id="DQSV01000086">
    <property type="protein sequence ID" value="HIP17510.1"/>
    <property type="molecule type" value="Genomic_DNA"/>
</dbReference>
<keyword evidence="2 8" id="KW-0169">Cobalamin biosynthesis</keyword>
<keyword evidence="4 8" id="KW-0547">Nucleotide-binding</keyword>
<evidence type="ECO:0000256" key="2">
    <source>
        <dbReference type="ARBA" id="ARBA00022573"/>
    </source>
</evidence>
<evidence type="ECO:0000313" key="11">
    <source>
        <dbReference type="EMBL" id="HIP17510.1"/>
    </source>
</evidence>
<evidence type="ECO:0000256" key="4">
    <source>
        <dbReference type="ARBA" id="ARBA00022741"/>
    </source>
</evidence>
<dbReference type="NCBIfam" id="NF002204">
    <property type="entry name" value="PRK01077.1"/>
    <property type="match status" value="1"/>
</dbReference>
<dbReference type="SUPFAM" id="SSF52317">
    <property type="entry name" value="Class I glutamine amidotransferase-like"/>
    <property type="match status" value="1"/>
</dbReference>
<name>A0A832YSU6_9EURY</name>
<protein>
    <recommendedName>
        <fullName evidence="8">Cobyrinate a,c-diamide synthase</fullName>
        <ecNumber evidence="8">6.3.5.11</ecNumber>
    </recommendedName>
    <alternativeName>
        <fullName evidence="8">Cobyrinic acid a,c-diamide synthetase</fullName>
    </alternativeName>
    <alternativeName>
        <fullName evidence="8">Ni-sirohydrochlorin a,c-diamide synthase</fullName>
        <ecNumber evidence="8">6.3.5.12</ecNumber>
    </alternativeName>
    <alternativeName>
        <fullName evidence="8">Ni-sirohydrochlorin a,c-diamide synthetase</fullName>
    </alternativeName>
</protein>
<feature type="site" description="Increases nucleophilicity of active site Cys" evidence="8">
    <location>
        <position position="439"/>
    </location>
</feature>
<dbReference type="UniPathway" id="UPA00148">
    <property type="reaction ID" value="UER00231"/>
</dbReference>
<feature type="active site" description="Nucleophile" evidence="8">
    <location>
        <position position="339"/>
    </location>
</feature>
<dbReference type="PROSITE" id="PS51274">
    <property type="entry name" value="GATASE_COBBQ"/>
    <property type="match status" value="1"/>
</dbReference>
<evidence type="ECO:0000259" key="10">
    <source>
        <dbReference type="Pfam" id="PF07685"/>
    </source>
</evidence>
<dbReference type="EC" id="6.3.5.11" evidence="8"/>
<evidence type="ECO:0000256" key="1">
    <source>
        <dbReference type="ARBA" id="ARBA00001946"/>
    </source>
</evidence>
<evidence type="ECO:0000256" key="3">
    <source>
        <dbReference type="ARBA" id="ARBA00022598"/>
    </source>
</evidence>
<dbReference type="PANTHER" id="PTHR43873">
    <property type="entry name" value="COBYRINATE A,C-DIAMIDE SYNTHASE"/>
    <property type="match status" value="1"/>
</dbReference>
<reference evidence="11" key="1">
    <citation type="journal article" date="2020" name="ISME J.">
        <title>Gammaproteobacteria mediating utilization of methyl-, sulfur- and petroleum organic compounds in deep ocean hydrothermal plumes.</title>
        <authorList>
            <person name="Zhou Z."/>
            <person name="Liu Y."/>
            <person name="Pan J."/>
            <person name="Cron B.R."/>
            <person name="Toner B.M."/>
            <person name="Anantharaman K."/>
            <person name="Breier J.A."/>
            <person name="Dick G.J."/>
            <person name="Li M."/>
        </authorList>
    </citation>
    <scope>NUCLEOTIDE SEQUENCE</scope>
    <source>
        <strain evidence="11">SZUA-1385</strain>
    </source>
</reference>
<dbReference type="NCBIfam" id="TIGR00379">
    <property type="entry name" value="cobB"/>
    <property type="match status" value="1"/>
</dbReference>
<dbReference type="GO" id="GO:0009236">
    <property type="term" value="P:cobalamin biosynthetic process"/>
    <property type="evidence" value="ECO:0007669"/>
    <property type="project" value="UniProtKB-UniRule"/>
</dbReference>
<evidence type="ECO:0000256" key="7">
    <source>
        <dbReference type="ARBA" id="ARBA00022962"/>
    </source>
</evidence>
<dbReference type="InterPro" id="IPR029062">
    <property type="entry name" value="Class_I_gatase-like"/>
</dbReference>
<dbReference type="InterPro" id="IPR002586">
    <property type="entry name" value="CobQ/CobB/MinD/ParA_Nub-bd_dom"/>
</dbReference>
<dbReference type="NCBIfam" id="NF033195">
    <property type="entry name" value="F430_CfbB"/>
    <property type="match status" value="1"/>
</dbReference>
<dbReference type="GO" id="GO:0015948">
    <property type="term" value="P:methanogenesis"/>
    <property type="evidence" value="ECO:0007669"/>
    <property type="project" value="UniProtKB-KW"/>
</dbReference>
<keyword evidence="6 8" id="KW-0460">Magnesium</keyword>
<comment type="caution">
    <text evidence="11">The sequence shown here is derived from an EMBL/GenBank/DDBJ whole genome shotgun (WGS) entry which is preliminary data.</text>
</comment>
<dbReference type="Pfam" id="PF07685">
    <property type="entry name" value="GATase_3"/>
    <property type="match status" value="1"/>
</dbReference>
<keyword evidence="3 8" id="KW-0436">Ligase</keyword>